<dbReference type="RefSeq" id="WP_256130924.1">
    <property type="nucleotide sequence ID" value="NZ_JANFXK010000002.1"/>
</dbReference>
<dbReference type="Gene3D" id="3.30.460.10">
    <property type="entry name" value="Beta Polymerase, domain 2"/>
    <property type="match status" value="1"/>
</dbReference>
<keyword evidence="3" id="KW-1185">Reference proteome</keyword>
<dbReference type="EMBL" id="JANFXK010000002">
    <property type="protein sequence ID" value="MCQ4635737.1"/>
    <property type="molecule type" value="Genomic_DNA"/>
</dbReference>
<feature type="domain" description="Polymerase nucleotidyl transferase" evidence="1">
    <location>
        <begin position="9"/>
        <end position="67"/>
    </location>
</feature>
<sequence length="109" mass="12511">MDRDLIFEKLTKGLADIYGDLLVRILLYGSVARGTDDEESDIDIAVLLKPGETEEMGEKMLDLVVDLELECNKVLSVLRIDYDKFKEWEDIMPFYKNVKKDGILLWPAA</sequence>
<dbReference type="SUPFAM" id="SSF81301">
    <property type="entry name" value="Nucleotidyltransferase"/>
    <property type="match status" value="1"/>
</dbReference>
<gene>
    <name evidence="2" type="ORF">NE619_03270</name>
</gene>
<accession>A0ABT1RKN1</accession>
<evidence type="ECO:0000313" key="2">
    <source>
        <dbReference type="EMBL" id="MCQ4635737.1"/>
    </source>
</evidence>
<name>A0ABT1RKN1_9FIRM</name>
<evidence type="ECO:0000259" key="1">
    <source>
        <dbReference type="Pfam" id="PF01909"/>
    </source>
</evidence>
<dbReference type="InterPro" id="IPR052548">
    <property type="entry name" value="Type_VII_TA_antitoxin"/>
</dbReference>
<dbReference type="Proteomes" id="UP001524502">
    <property type="component" value="Unassembled WGS sequence"/>
</dbReference>
<reference evidence="2 3" key="1">
    <citation type="submission" date="2022-06" db="EMBL/GenBank/DDBJ databases">
        <title>Isolation of gut microbiota from human fecal samples.</title>
        <authorList>
            <person name="Pamer E.G."/>
            <person name="Barat B."/>
            <person name="Waligurski E."/>
            <person name="Medina S."/>
            <person name="Paddock L."/>
            <person name="Mostad J."/>
        </authorList>
    </citation>
    <scope>NUCLEOTIDE SEQUENCE [LARGE SCALE GENOMIC DNA]</scope>
    <source>
        <strain evidence="2 3">SL.3.17</strain>
    </source>
</reference>
<dbReference type="InterPro" id="IPR002934">
    <property type="entry name" value="Polymerase_NTP_transf_dom"/>
</dbReference>
<dbReference type="PANTHER" id="PTHR33933">
    <property type="entry name" value="NUCLEOTIDYLTRANSFERASE"/>
    <property type="match status" value="1"/>
</dbReference>
<dbReference type="Pfam" id="PF01909">
    <property type="entry name" value="NTP_transf_2"/>
    <property type="match status" value="1"/>
</dbReference>
<evidence type="ECO:0000313" key="3">
    <source>
        <dbReference type="Proteomes" id="UP001524502"/>
    </source>
</evidence>
<protein>
    <submittedName>
        <fullName evidence="2">Nucleotidyltransferase domain-containing protein</fullName>
    </submittedName>
</protein>
<dbReference type="InterPro" id="IPR043519">
    <property type="entry name" value="NT_sf"/>
</dbReference>
<organism evidence="2 3">
    <name type="scientific">Anaerovorax odorimutans</name>
    <dbReference type="NCBI Taxonomy" id="109327"/>
    <lineage>
        <taxon>Bacteria</taxon>
        <taxon>Bacillati</taxon>
        <taxon>Bacillota</taxon>
        <taxon>Clostridia</taxon>
        <taxon>Peptostreptococcales</taxon>
        <taxon>Anaerovoracaceae</taxon>
        <taxon>Anaerovorax</taxon>
    </lineage>
</organism>
<dbReference type="PANTHER" id="PTHR33933:SF1">
    <property type="entry name" value="PROTEIN ADENYLYLTRANSFERASE MNTA-RELATED"/>
    <property type="match status" value="1"/>
</dbReference>
<dbReference type="CDD" id="cd05403">
    <property type="entry name" value="NT_KNTase_like"/>
    <property type="match status" value="1"/>
</dbReference>
<proteinExistence type="predicted"/>
<comment type="caution">
    <text evidence="2">The sequence shown here is derived from an EMBL/GenBank/DDBJ whole genome shotgun (WGS) entry which is preliminary data.</text>
</comment>